<proteinExistence type="predicted"/>
<name>A0AA40E5U4_9PEZI</name>
<feature type="compositionally biased region" description="Pro residues" evidence="1">
    <location>
        <begin position="36"/>
        <end position="45"/>
    </location>
</feature>
<organism evidence="2 3">
    <name type="scientific">Apiosordaria backusii</name>
    <dbReference type="NCBI Taxonomy" id="314023"/>
    <lineage>
        <taxon>Eukaryota</taxon>
        <taxon>Fungi</taxon>
        <taxon>Dikarya</taxon>
        <taxon>Ascomycota</taxon>
        <taxon>Pezizomycotina</taxon>
        <taxon>Sordariomycetes</taxon>
        <taxon>Sordariomycetidae</taxon>
        <taxon>Sordariales</taxon>
        <taxon>Lasiosphaeriaceae</taxon>
        <taxon>Apiosordaria</taxon>
    </lineage>
</organism>
<dbReference type="EMBL" id="JAUKTV010000010">
    <property type="protein sequence ID" value="KAK0726172.1"/>
    <property type="molecule type" value="Genomic_DNA"/>
</dbReference>
<comment type="caution">
    <text evidence="2">The sequence shown here is derived from an EMBL/GenBank/DDBJ whole genome shotgun (WGS) entry which is preliminary data.</text>
</comment>
<feature type="region of interest" description="Disordered" evidence="1">
    <location>
        <begin position="410"/>
        <end position="429"/>
    </location>
</feature>
<protein>
    <submittedName>
        <fullName evidence="2">Uncharacterized protein</fullName>
    </submittedName>
</protein>
<evidence type="ECO:0000313" key="2">
    <source>
        <dbReference type="EMBL" id="KAK0726172.1"/>
    </source>
</evidence>
<feature type="compositionally biased region" description="Basic residues" evidence="1">
    <location>
        <begin position="673"/>
        <end position="688"/>
    </location>
</feature>
<feature type="region of interest" description="Disordered" evidence="1">
    <location>
        <begin position="746"/>
        <end position="769"/>
    </location>
</feature>
<evidence type="ECO:0000313" key="3">
    <source>
        <dbReference type="Proteomes" id="UP001172159"/>
    </source>
</evidence>
<sequence length="802" mass="90655">MMLRTTGAAGRLRPKRVPKRVPQHLCEPADVFVPQPDLPALPPSRPRARARNIRDEIPNSDSDDERRHRRRQGSLRRDAEDGEDKVQKSGWAGDGMLRQPDRESSGEESESESAQSDKGQEPSQQTDVPFSDLVHEDQFPFYDQNLVGSPQGPQGYDGESDALADQSRADDHLADSPDESSLRGDLSQMHGDESEVPQDTLISDHESAYEPDEEEEEDEEEEQEPNDRAPSDGEEEEDEEEEQEPNDRAPSDGEDKEEENQDEQDQPPGKRNKRRAKEEMAREAVTGSLEIPSVKGLGPVIRDYAARSAANLKAAKEWLAKNRPPIKNLAEAKEVRPRLEINDKEWTAKDRAETERLWLKDPFYAKLVDKSPPKSMLTMYKIFLRVHRCFPEDLIGCRHMLEYDLSQNRPFKTDRSRPGRNDTEPVKTGRSRLWSGPFCENLYKLSGHPMWQNNLELLALAIQYVIIVDTNDQNPWSPEIPHGDFAFLHAMVSEMNKPGVLERDTMTEIRTRVVERLRDTERAQARGRGGLPLPTAAPASAPANASPPVWSLLFERIELIVDKSRPKSKGKKEKAVCTRKATEFYLVHNNHLELLTRALDTVGPAGFPMYPPVGLIHAGTNGRLPTGGYPNSSQYVELRSYAQLCERERIAWYKKNMPVPDVEVACTPEQRPGGRKPPKGKRLSKRVRGKEPDDVVVISDDDEPPRPKRRRINKKAPGATQPVIIPVTQHTQPESVIPETQWSSLGRLQTRDRSETIRDTPEPTENDLDAIQDDIDESEAGTPAVPDTPDWFSLQMISWILS</sequence>
<feature type="compositionally biased region" description="Basic and acidic residues" evidence="1">
    <location>
        <begin position="749"/>
        <end position="761"/>
    </location>
</feature>
<dbReference type="Proteomes" id="UP001172159">
    <property type="component" value="Unassembled WGS sequence"/>
</dbReference>
<feature type="compositionally biased region" description="Low complexity" evidence="1">
    <location>
        <begin position="531"/>
        <end position="545"/>
    </location>
</feature>
<feature type="compositionally biased region" description="Basic and acidic residues" evidence="1">
    <location>
        <begin position="411"/>
        <end position="427"/>
    </location>
</feature>
<feature type="region of interest" description="Disordered" evidence="1">
    <location>
        <begin position="521"/>
        <end position="545"/>
    </location>
</feature>
<feature type="compositionally biased region" description="Acidic residues" evidence="1">
    <location>
        <begin position="209"/>
        <end position="224"/>
    </location>
</feature>
<feature type="compositionally biased region" description="Basic and acidic residues" evidence="1">
    <location>
        <begin position="75"/>
        <end position="87"/>
    </location>
</feature>
<evidence type="ECO:0000256" key="1">
    <source>
        <dbReference type="SAM" id="MobiDB-lite"/>
    </source>
</evidence>
<dbReference type="AlphaFoldDB" id="A0AA40E5U4"/>
<feature type="compositionally biased region" description="Basic residues" evidence="1">
    <location>
        <begin position="12"/>
        <end position="22"/>
    </location>
</feature>
<gene>
    <name evidence="2" type="ORF">B0T21DRAFT_350341</name>
</gene>
<keyword evidence="3" id="KW-1185">Reference proteome</keyword>
<feature type="compositionally biased region" description="Polar residues" evidence="1">
    <location>
        <begin position="114"/>
        <end position="128"/>
    </location>
</feature>
<feature type="region of interest" description="Disordered" evidence="1">
    <location>
        <begin position="1"/>
        <end position="285"/>
    </location>
</feature>
<feature type="compositionally biased region" description="Acidic residues" evidence="1">
    <location>
        <begin position="232"/>
        <end position="244"/>
    </location>
</feature>
<feature type="compositionally biased region" description="Acidic residues" evidence="1">
    <location>
        <begin position="254"/>
        <end position="265"/>
    </location>
</feature>
<reference evidence="2" key="1">
    <citation type="submission" date="2023-06" db="EMBL/GenBank/DDBJ databases">
        <title>Genome-scale phylogeny and comparative genomics of the fungal order Sordariales.</title>
        <authorList>
            <consortium name="Lawrence Berkeley National Laboratory"/>
            <person name="Hensen N."/>
            <person name="Bonometti L."/>
            <person name="Westerberg I."/>
            <person name="Brannstrom I.O."/>
            <person name="Guillou S."/>
            <person name="Cros-Aarteil S."/>
            <person name="Calhoun S."/>
            <person name="Haridas S."/>
            <person name="Kuo A."/>
            <person name="Mondo S."/>
            <person name="Pangilinan J."/>
            <person name="Riley R."/>
            <person name="Labutti K."/>
            <person name="Andreopoulos B."/>
            <person name="Lipzen A."/>
            <person name="Chen C."/>
            <person name="Yanf M."/>
            <person name="Daum C."/>
            <person name="Ng V."/>
            <person name="Clum A."/>
            <person name="Steindorff A."/>
            <person name="Ohm R."/>
            <person name="Martin F."/>
            <person name="Silar P."/>
            <person name="Natvig D."/>
            <person name="Lalanne C."/>
            <person name="Gautier V."/>
            <person name="Ament-Velasquez S.L."/>
            <person name="Kruys A."/>
            <person name="Hutchinson M.I."/>
            <person name="Powell A.J."/>
            <person name="Barry K."/>
            <person name="Miller A.N."/>
            <person name="Grigoriev I.V."/>
            <person name="Debuchy R."/>
            <person name="Gladieux P."/>
            <person name="Thoren M.H."/>
            <person name="Johannesson H."/>
        </authorList>
    </citation>
    <scope>NUCLEOTIDE SEQUENCE</scope>
    <source>
        <strain evidence="2">CBS 540.89</strain>
    </source>
</reference>
<accession>A0AA40E5U4</accession>
<feature type="region of interest" description="Disordered" evidence="1">
    <location>
        <begin position="664"/>
        <end position="721"/>
    </location>
</feature>